<gene>
    <name evidence="4" type="ORF">BJ875DRAFT_99840</name>
</gene>
<dbReference type="Gene3D" id="4.10.240.10">
    <property type="entry name" value="Zn(2)-C6 fungal-type DNA-binding domain"/>
    <property type="match status" value="1"/>
</dbReference>
<dbReference type="SUPFAM" id="SSF57701">
    <property type="entry name" value="Zn2/Cys6 DNA-binding domain"/>
    <property type="match status" value="1"/>
</dbReference>
<dbReference type="CDD" id="cd00067">
    <property type="entry name" value="GAL4"/>
    <property type="match status" value="1"/>
</dbReference>
<feature type="region of interest" description="Disordered" evidence="2">
    <location>
        <begin position="1"/>
        <end position="211"/>
    </location>
</feature>
<keyword evidence="5" id="KW-1185">Reference proteome</keyword>
<feature type="compositionally biased region" description="Low complexity" evidence="2">
    <location>
        <begin position="1057"/>
        <end position="1074"/>
    </location>
</feature>
<proteinExistence type="predicted"/>
<dbReference type="GO" id="GO:0008270">
    <property type="term" value="F:zinc ion binding"/>
    <property type="evidence" value="ECO:0007669"/>
    <property type="project" value="InterPro"/>
</dbReference>
<dbReference type="PANTHER" id="PTHR47785:SF4">
    <property type="entry name" value="ZN(II)2CYS6 TRANSCRIPTION FACTOR (EUROFUNG)"/>
    <property type="match status" value="1"/>
</dbReference>
<dbReference type="SMART" id="SM00066">
    <property type="entry name" value="GAL4"/>
    <property type="match status" value="1"/>
</dbReference>
<dbReference type="CDD" id="cd12148">
    <property type="entry name" value="fungal_TF_MHR"/>
    <property type="match status" value="1"/>
</dbReference>
<name>A0A9P7YE33_9HELO</name>
<dbReference type="EMBL" id="MU251572">
    <property type="protein sequence ID" value="KAG9231951.1"/>
    <property type="molecule type" value="Genomic_DNA"/>
</dbReference>
<keyword evidence="1" id="KW-0539">Nucleus</keyword>
<evidence type="ECO:0000256" key="1">
    <source>
        <dbReference type="ARBA" id="ARBA00023242"/>
    </source>
</evidence>
<dbReference type="GO" id="GO:0000981">
    <property type="term" value="F:DNA-binding transcription factor activity, RNA polymerase II-specific"/>
    <property type="evidence" value="ECO:0007669"/>
    <property type="project" value="InterPro"/>
</dbReference>
<organism evidence="4 5">
    <name type="scientific">Amylocarpus encephaloides</name>
    <dbReference type="NCBI Taxonomy" id="45428"/>
    <lineage>
        <taxon>Eukaryota</taxon>
        <taxon>Fungi</taxon>
        <taxon>Dikarya</taxon>
        <taxon>Ascomycota</taxon>
        <taxon>Pezizomycotina</taxon>
        <taxon>Leotiomycetes</taxon>
        <taxon>Helotiales</taxon>
        <taxon>Helotiales incertae sedis</taxon>
        <taxon>Amylocarpus</taxon>
    </lineage>
</organism>
<dbReference type="AlphaFoldDB" id="A0A9P7YE33"/>
<feature type="compositionally biased region" description="Acidic residues" evidence="2">
    <location>
        <begin position="354"/>
        <end position="364"/>
    </location>
</feature>
<feature type="region of interest" description="Disordered" evidence="2">
    <location>
        <begin position="447"/>
        <end position="477"/>
    </location>
</feature>
<dbReference type="InterPro" id="IPR036864">
    <property type="entry name" value="Zn2-C6_fun-type_DNA-bd_sf"/>
</dbReference>
<comment type="caution">
    <text evidence="4">The sequence shown here is derived from an EMBL/GenBank/DDBJ whole genome shotgun (WGS) entry which is preliminary data.</text>
</comment>
<dbReference type="PROSITE" id="PS00463">
    <property type="entry name" value="ZN2_CY6_FUNGAL_1"/>
    <property type="match status" value="1"/>
</dbReference>
<feature type="region of interest" description="Disordered" evidence="2">
    <location>
        <begin position="622"/>
        <end position="677"/>
    </location>
</feature>
<feature type="region of interest" description="Disordered" evidence="2">
    <location>
        <begin position="1054"/>
        <end position="1080"/>
    </location>
</feature>
<dbReference type="OrthoDB" id="5244761at2759"/>
<reference evidence="4" key="1">
    <citation type="journal article" date="2021" name="IMA Fungus">
        <title>Genomic characterization of three marine fungi, including Emericellopsis atlantica sp. nov. with signatures of a generalist lifestyle and marine biomass degradation.</title>
        <authorList>
            <person name="Hagestad O.C."/>
            <person name="Hou L."/>
            <person name="Andersen J.H."/>
            <person name="Hansen E.H."/>
            <person name="Altermark B."/>
            <person name="Li C."/>
            <person name="Kuhnert E."/>
            <person name="Cox R.J."/>
            <person name="Crous P.W."/>
            <person name="Spatafora J.W."/>
            <person name="Lail K."/>
            <person name="Amirebrahimi M."/>
            <person name="Lipzen A."/>
            <person name="Pangilinan J."/>
            <person name="Andreopoulos W."/>
            <person name="Hayes R.D."/>
            <person name="Ng V."/>
            <person name="Grigoriev I.V."/>
            <person name="Jackson S.A."/>
            <person name="Sutton T.D.S."/>
            <person name="Dobson A.D.W."/>
            <person name="Rama T."/>
        </authorList>
    </citation>
    <scope>NUCLEOTIDE SEQUENCE</scope>
    <source>
        <strain evidence="4">TRa018bII</strain>
    </source>
</reference>
<dbReference type="Proteomes" id="UP000824998">
    <property type="component" value="Unassembled WGS sequence"/>
</dbReference>
<feature type="compositionally biased region" description="Polar residues" evidence="2">
    <location>
        <begin position="188"/>
        <end position="201"/>
    </location>
</feature>
<dbReference type="InterPro" id="IPR053181">
    <property type="entry name" value="EcdB-like_regulator"/>
</dbReference>
<evidence type="ECO:0000313" key="5">
    <source>
        <dbReference type="Proteomes" id="UP000824998"/>
    </source>
</evidence>
<feature type="compositionally biased region" description="Basic and acidic residues" evidence="2">
    <location>
        <begin position="301"/>
        <end position="314"/>
    </location>
</feature>
<feature type="domain" description="Zn(2)-C6 fungal-type" evidence="3">
    <location>
        <begin position="212"/>
        <end position="242"/>
    </location>
</feature>
<feature type="compositionally biased region" description="Polar residues" evidence="2">
    <location>
        <begin position="332"/>
        <end position="343"/>
    </location>
</feature>
<dbReference type="PROSITE" id="PS50048">
    <property type="entry name" value="ZN2_CY6_FUNGAL_2"/>
    <property type="match status" value="1"/>
</dbReference>
<dbReference type="Pfam" id="PF00172">
    <property type="entry name" value="Zn_clus"/>
    <property type="match status" value="1"/>
</dbReference>
<sequence>MEVGPDQKRPRLAGPAPAQWQSPAEGSRQLPPPASGPSSYHNPSPFSRPPEPQHHLDRRSSGNIEHSQYEHHNSRRPGSGPPPLGYHPPPPFTAQRDTAMVKRDPSDEPPPHYRPPSTGTPTEKNPNPPHDGQRAYLPPFSVHHQAHPPYQPGQASYPPPHSPMTATDSYHQQPHFGGPPPTPRELYNSVSYPATSNQQNSKRPKAQRAAQACDSCRTLKGKCDEGRPDCTSCKEKGISCHYRDPPPKQQDKASGEILDSISLLTQHVIDLKGDMYKRLEQIEARLSLYQSTEAPGQHQFPRRDAQMNGEDPRSLPDSILSERPSAPPAVPSTESPYPPNQTRFEAPERTENPQEGEETEEEGGDLGPAKPSSIPVNHTTGAARLLNEPAIGNLVDGSMGSRKPKNAKYPIVQEEKRGLLRIYGRGEGIDAPPGYDRDPLIDHTAESISGDTNSDVSSPAGEEWGQLGGMTPPGNPPQEFVRGNINSEGMPDFSRETVKKLVQSYKENINNMHPILVPSKLDLLIENFLKSTPESHLKPKGVTSLIQNYSNPVSVGFVIGNPESPGNKRKRSPAIPDTPEMINHYDVKPGHPFRSISSALVLLVLALGEICLHKSKIRETVSDRDTEAPYANSPTVRNGHPPSPFQNSPSMSTPRGAPSPQDHDRGQSRSRRTSIEGAYMTKGIPGVRAKNLDVIPGLFYFALATDIIGNQLGGNSLQHVHANLLAGLYHGQLARVIESHAYIHQACRGLQVILRPKLDRFRKLKMDGGLLPPKDNALVIAFWTCLQLESDIVAELPCPHSGILTFEEDMPVPNFKTAADIDGFDPLVVESYGAQLFLRKHLNQLHKMFYSPEDSSQFPYINSVNARLYIRNVEAFEENISDISMFAPKMQWKDSDGYARTILSARLRAKYYGAQVITYRPFVLRVLKENSNDLSVHKDPIDDPEVNRKVLEFARMCIRATINSTSAFWGLGTPGKRRLIVTNVWGTAHAQWGNMLVLQAALRDPILREYVDEEEVKILLRQTIDFLKLVAQNSSALANDHKILTSVGQNIGLLPPDSHGPNPSSSFSSNTTGDMATSGH</sequence>
<evidence type="ECO:0000256" key="2">
    <source>
        <dbReference type="SAM" id="MobiDB-lite"/>
    </source>
</evidence>
<feature type="compositionally biased region" description="Basic and acidic residues" evidence="2">
    <location>
        <begin position="99"/>
        <end position="111"/>
    </location>
</feature>
<dbReference type="InterPro" id="IPR001138">
    <property type="entry name" value="Zn2Cys6_DnaBD"/>
</dbReference>
<evidence type="ECO:0000259" key="3">
    <source>
        <dbReference type="PROSITE" id="PS50048"/>
    </source>
</evidence>
<feature type="compositionally biased region" description="Polar residues" evidence="2">
    <location>
        <begin position="36"/>
        <end position="45"/>
    </location>
</feature>
<accession>A0A9P7YE33</accession>
<feature type="compositionally biased region" description="Basic and acidic residues" evidence="2">
    <location>
        <begin position="51"/>
        <end position="60"/>
    </location>
</feature>
<evidence type="ECO:0000313" key="4">
    <source>
        <dbReference type="EMBL" id="KAG9231951.1"/>
    </source>
</evidence>
<protein>
    <recommendedName>
        <fullName evidence="3">Zn(2)-C6 fungal-type domain-containing protein</fullName>
    </recommendedName>
</protein>
<feature type="compositionally biased region" description="Pro residues" evidence="2">
    <location>
        <begin position="79"/>
        <end position="92"/>
    </location>
</feature>
<dbReference type="PANTHER" id="PTHR47785">
    <property type="entry name" value="ZN(II)2CYS6 TRANSCRIPTION FACTOR (EUROFUNG)-RELATED-RELATED"/>
    <property type="match status" value="1"/>
</dbReference>
<feature type="compositionally biased region" description="Polar residues" evidence="2">
    <location>
        <begin position="447"/>
        <end position="457"/>
    </location>
</feature>
<feature type="region of interest" description="Disordered" evidence="2">
    <location>
        <begin position="292"/>
        <end position="377"/>
    </location>
</feature>